<feature type="transmembrane region" description="Helical" evidence="10">
    <location>
        <begin position="292"/>
        <end position="315"/>
    </location>
</feature>
<evidence type="ECO:0000256" key="7">
    <source>
        <dbReference type="ARBA" id="ARBA00023065"/>
    </source>
</evidence>
<gene>
    <name evidence="11" type="ORF">GGR12_002306</name>
</gene>
<dbReference type="PANTHER" id="PTHR43298">
    <property type="entry name" value="MULTIDRUG RESISTANCE PROTEIN NORM-RELATED"/>
    <property type="match status" value="1"/>
</dbReference>
<dbReference type="AlphaFoldDB" id="A0A7W6JE32"/>
<dbReference type="EMBL" id="JACIDM010000002">
    <property type="protein sequence ID" value="MBB4083440.1"/>
    <property type="molecule type" value="Genomic_DNA"/>
</dbReference>
<dbReference type="GO" id="GO:0042910">
    <property type="term" value="F:xenobiotic transmembrane transporter activity"/>
    <property type="evidence" value="ECO:0007669"/>
    <property type="project" value="InterPro"/>
</dbReference>
<evidence type="ECO:0000256" key="6">
    <source>
        <dbReference type="ARBA" id="ARBA00022989"/>
    </source>
</evidence>
<feature type="transmembrane region" description="Helical" evidence="10">
    <location>
        <begin position="104"/>
        <end position="128"/>
    </location>
</feature>
<dbReference type="InterPro" id="IPR002528">
    <property type="entry name" value="MATE_fam"/>
</dbReference>
<comment type="caution">
    <text evidence="11">The sequence shown here is derived from an EMBL/GenBank/DDBJ whole genome shotgun (WGS) entry which is preliminary data.</text>
</comment>
<dbReference type="InterPro" id="IPR048279">
    <property type="entry name" value="MdtK-like"/>
</dbReference>
<keyword evidence="7" id="KW-0406">Ion transport</keyword>
<dbReference type="PIRSF" id="PIRSF006603">
    <property type="entry name" value="DinF"/>
    <property type="match status" value="1"/>
</dbReference>
<keyword evidence="5 10" id="KW-0812">Transmembrane</keyword>
<evidence type="ECO:0000256" key="4">
    <source>
        <dbReference type="ARBA" id="ARBA00022475"/>
    </source>
</evidence>
<evidence type="ECO:0000256" key="8">
    <source>
        <dbReference type="ARBA" id="ARBA00023136"/>
    </source>
</evidence>
<evidence type="ECO:0000256" key="10">
    <source>
        <dbReference type="SAM" id="Phobius"/>
    </source>
</evidence>
<proteinExistence type="predicted"/>
<keyword evidence="4" id="KW-1003">Cell membrane</keyword>
<feature type="transmembrane region" description="Helical" evidence="10">
    <location>
        <begin position="140"/>
        <end position="161"/>
    </location>
</feature>
<comment type="subcellular location">
    <subcellularLocation>
        <location evidence="1">Cell inner membrane</location>
        <topology evidence="1">Multi-pass membrane protein</topology>
    </subcellularLocation>
</comment>
<name>A0A7W6JE32_9CAUL</name>
<keyword evidence="2" id="KW-0813">Transport</keyword>
<feature type="transmembrane region" description="Helical" evidence="10">
    <location>
        <begin position="426"/>
        <end position="444"/>
    </location>
</feature>
<evidence type="ECO:0000313" key="11">
    <source>
        <dbReference type="EMBL" id="MBB4083440.1"/>
    </source>
</evidence>
<evidence type="ECO:0000256" key="2">
    <source>
        <dbReference type="ARBA" id="ARBA00022448"/>
    </source>
</evidence>
<keyword evidence="6 10" id="KW-1133">Transmembrane helix</keyword>
<dbReference type="GO" id="GO:0006811">
    <property type="term" value="P:monoatomic ion transport"/>
    <property type="evidence" value="ECO:0007669"/>
    <property type="project" value="UniProtKB-KW"/>
</dbReference>
<feature type="transmembrane region" description="Helical" evidence="10">
    <location>
        <begin position="243"/>
        <end position="272"/>
    </location>
</feature>
<reference evidence="11 12" key="1">
    <citation type="submission" date="2020-08" db="EMBL/GenBank/DDBJ databases">
        <title>Genomic Encyclopedia of Type Strains, Phase IV (KMG-IV): sequencing the most valuable type-strain genomes for metagenomic binning, comparative biology and taxonomic classification.</title>
        <authorList>
            <person name="Goeker M."/>
        </authorList>
    </citation>
    <scope>NUCLEOTIDE SEQUENCE [LARGE SCALE GENOMIC DNA]</scope>
    <source>
        <strain evidence="11 12">DSM 23960</strain>
    </source>
</reference>
<protein>
    <recommendedName>
        <fullName evidence="9">Multidrug-efflux transporter</fullName>
    </recommendedName>
</protein>
<keyword evidence="12" id="KW-1185">Reference proteome</keyword>
<evidence type="ECO:0000256" key="5">
    <source>
        <dbReference type="ARBA" id="ARBA00022692"/>
    </source>
</evidence>
<accession>A0A7W6JE32</accession>
<feature type="transmembrane region" description="Helical" evidence="10">
    <location>
        <begin position="173"/>
        <end position="193"/>
    </location>
</feature>
<dbReference type="Proteomes" id="UP000529946">
    <property type="component" value="Unassembled WGS sequence"/>
</dbReference>
<evidence type="ECO:0000256" key="1">
    <source>
        <dbReference type="ARBA" id="ARBA00004429"/>
    </source>
</evidence>
<dbReference type="NCBIfam" id="TIGR00797">
    <property type="entry name" value="matE"/>
    <property type="match status" value="1"/>
</dbReference>
<dbReference type="RefSeq" id="WP_221212318.1">
    <property type="nucleotide sequence ID" value="NZ_BAAAER010000009.1"/>
</dbReference>
<sequence>MRGVDAMTMQHDLTQGSISRRLLGMAAFIGLGLLFQTLYFLIDLYFVAGIGPDAIAGVGLAGVVFFLVMAAAQMVAVGSLSLIARGIGAKDFQQVDGVYRQSMIMSLGLSALTLAGGYGFGGMAIASLAADPETARQGTAYLYGFLPALALMFPTGAMGSALRAAGVVRPTMLIQTGTVVLNAILAPVLIAGWGSGVPLGAFGAGLASSVAALAGFIGAVWLFGRVQTLMTGPLRLAKPDRAVLSRIVGIGLPSAAEFLLMFCTMGVVYAVIRNFGAEAQAGFGVGSRVMQSVFLPAMAVSFAVAPVAGQNFGAGLPDRVRRTVRDAAVISTGLMLVLTLVCQWEARWLVAPFTPDPAVAEVASTYLRIVSLNFVATGLIFIASGTFQALGDTRPALVGSVLRLVVFAGGALWLSAQPWTRLEHFWWLSASAGLLQCVVALFFLRRQLKVKLAGLVPPATASAAGQA</sequence>
<keyword evidence="3" id="KW-0050">Antiport</keyword>
<keyword evidence="8 10" id="KW-0472">Membrane</keyword>
<feature type="transmembrane region" description="Helical" evidence="10">
    <location>
        <begin position="54"/>
        <end position="83"/>
    </location>
</feature>
<organism evidence="11 12">
    <name type="scientific">Brevundimonas lenta</name>
    <dbReference type="NCBI Taxonomy" id="424796"/>
    <lineage>
        <taxon>Bacteria</taxon>
        <taxon>Pseudomonadati</taxon>
        <taxon>Pseudomonadota</taxon>
        <taxon>Alphaproteobacteria</taxon>
        <taxon>Caulobacterales</taxon>
        <taxon>Caulobacteraceae</taxon>
        <taxon>Brevundimonas</taxon>
    </lineage>
</organism>
<dbReference type="GO" id="GO:0015297">
    <property type="term" value="F:antiporter activity"/>
    <property type="evidence" value="ECO:0007669"/>
    <property type="project" value="UniProtKB-KW"/>
</dbReference>
<dbReference type="Pfam" id="PF01554">
    <property type="entry name" value="MatE"/>
    <property type="match status" value="2"/>
</dbReference>
<feature type="transmembrane region" description="Helical" evidence="10">
    <location>
        <begin position="396"/>
        <end position="414"/>
    </location>
</feature>
<dbReference type="PANTHER" id="PTHR43298:SF2">
    <property type="entry name" value="FMN_FAD EXPORTER YEEO-RELATED"/>
    <property type="match status" value="1"/>
</dbReference>
<evidence type="ECO:0000256" key="3">
    <source>
        <dbReference type="ARBA" id="ARBA00022449"/>
    </source>
</evidence>
<feature type="transmembrane region" description="Helical" evidence="10">
    <location>
        <begin position="327"/>
        <end position="346"/>
    </location>
</feature>
<dbReference type="InterPro" id="IPR050222">
    <property type="entry name" value="MATE_MdtK"/>
</dbReference>
<evidence type="ECO:0000256" key="9">
    <source>
        <dbReference type="ARBA" id="ARBA00031636"/>
    </source>
</evidence>
<feature type="transmembrane region" description="Helical" evidence="10">
    <location>
        <begin position="366"/>
        <end position="384"/>
    </location>
</feature>
<evidence type="ECO:0000313" key="12">
    <source>
        <dbReference type="Proteomes" id="UP000529946"/>
    </source>
</evidence>
<feature type="transmembrane region" description="Helical" evidence="10">
    <location>
        <begin position="21"/>
        <end position="42"/>
    </location>
</feature>
<feature type="transmembrane region" description="Helical" evidence="10">
    <location>
        <begin position="199"/>
        <end position="223"/>
    </location>
</feature>
<dbReference type="GO" id="GO:0005886">
    <property type="term" value="C:plasma membrane"/>
    <property type="evidence" value="ECO:0007669"/>
    <property type="project" value="UniProtKB-SubCell"/>
</dbReference>